<gene>
    <name evidence="2" type="ORF">SI7747_UN021276</name>
</gene>
<proteinExistence type="inferred from homology"/>
<accession>A0ABN7ED29</accession>
<sequence>MQTKSSLIPISRSHRFLPPLNFEIRRGVIALVEGRRIELSDRERERRNHLCRRTFCFLESPVGVGFSYSNTTSDYNELGDKVTASNSYTFLANWFKRFPQYKSHDFYISGESYAAAEKIFDQNKIVPEEDYINLKVFIIGNSVLDDETDQKGLIDYAWDHAVISDELYHKIQKTCDFSKLTTRDCNVALEEYFEVYRIIDMYSLYTPRCFNGTVTSPRQLRGIKGTAPKAFSRFLGDFFLAELTGSSIQQGAWLRNPSGYDPCISYYTEIYYNRKDWNDSEVSILPILRKLIKGGLRIWFFSYCTRYTLRKLGLKTIQPWTPWYFRNQLAGGLSSMTASHSSQFVCRHQVPTFVPKQAELLIKYFLANKELPRSQY</sequence>
<dbReference type="InterPro" id="IPR029058">
    <property type="entry name" value="AB_hydrolase_fold"/>
</dbReference>
<protein>
    <submittedName>
        <fullName evidence="2">Uncharacterized protein</fullName>
    </submittedName>
</protein>
<dbReference type="PANTHER" id="PTHR11802:SF31">
    <property type="entry name" value="SERINE CARBOXYPEPTIDASE-LIKE 34"/>
    <property type="match status" value="1"/>
</dbReference>
<evidence type="ECO:0000313" key="3">
    <source>
        <dbReference type="Proteomes" id="UP001189122"/>
    </source>
</evidence>
<dbReference type="EMBL" id="CACRZD030000175">
    <property type="protein sequence ID" value="CAA6674918.1"/>
    <property type="molecule type" value="Genomic_DNA"/>
</dbReference>
<dbReference type="PRINTS" id="PR00724">
    <property type="entry name" value="CRBOXYPTASEC"/>
</dbReference>
<dbReference type="Pfam" id="PF00450">
    <property type="entry name" value="Peptidase_S10"/>
    <property type="match status" value="1"/>
</dbReference>
<organism evidence="2 3">
    <name type="scientific">Spirodela intermedia</name>
    <name type="common">Intermediate duckweed</name>
    <dbReference type="NCBI Taxonomy" id="51605"/>
    <lineage>
        <taxon>Eukaryota</taxon>
        <taxon>Viridiplantae</taxon>
        <taxon>Streptophyta</taxon>
        <taxon>Embryophyta</taxon>
        <taxon>Tracheophyta</taxon>
        <taxon>Spermatophyta</taxon>
        <taxon>Magnoliopsida</taxon>
        <taxon>Liliopsida</taxon>
        <taxon>Araceae</taxon>
        <taxon>Lemnoideae</taxon>
        <taxon>Spirodela</taxon>
    </lineage>
</organism>
<reference evidence="3" key="1">
    <citation type="journal article" date="2020" name="Sci. Rep.">
        <title>Chromosome-scale genome assembly for the duckweed Spirodela intermedia, integrating cytogenetic maps, PacBio and Oxford Nanopore libraries.</title>
        <authorList>
            <person name="Hoang P.T.N."/>
            <person name="Fiebig A."/>
            <person name="Novak P."/>
            <person name="Macas J."/>
            <person name="Cao H.X."/>
            <person name="Stepanenko A."/>
            <person name="Chen G."/>
            <person name="Borisjuk N."/>
            <person name="Scholz U."/>
            <person name="Schubert I."/>
        </authorList>
    </citation>
    <scope>NUCLEOTIDE SEQUENCE [LARGE SCALE GENOMIC DNA]</scope>
</reference>
<keyword evidence="3" id="KW-1185">Reference proteome</keyword>
<evidence type="ECO:0000313" key="2">
    <source>
        <dbReference type="EMBL" id="CAA6674918.1"/>
    </source>
</evidence>
<dbReference type="Proteomes" id="UP001189122">
    <property type="component" value="Unassembled WGS sequence"/>
</dbReference>
<comment type="caution">
    <text evidence="2">The sequence shown here is derived from an EMBL/GenBank/DDBJ whole genome shotgun (WGS) entry which is preliminary data.</text>
</comment>
<dbReference type="Gene3D" id="3.40.50.1820">
    <property type="entry name" value="alpha/beta hydrolase"/>
    <property type="match status" value="2"/>
</dbReference>
<comment type="similarity">
    <text evidence="1">Belongs to the peptidase S10 family.</text>
</comment>
<dbReference type="PANTHER" id="PTHR11802">
    <property type="entry name" value="SERINE PROTEASE FAMILY S10 SERINE CARBOXYPEPTIDASE"/>
    <property type="match status" value="1"/>
</dbReference>
<name>A0ABN7ED29_SPIIN</name>
<evidence type="ECO:0000256" key="1">
    <source>
        <dbReference type="ARBA" id="ARBA00009431"/>
    </source>
</evidence>
<dbReference type="SUPFAM" id="SSF53474">
    <property type="entry name" value="alpha/beta-Hydrolases"/>
    <property type="match status" value="1"/>
</dbReference>
<dbReference type="InterPro" id="IPR001563">
    <property type="entry name" value="Peptidase_S10"/>
</dbReference>